<dbReference type="AlphaFoldDB" id="A0A0G4Q572"/>
<accession>A0A0G4Q572</accession>
<reference evidence="2" key="1">
    <citation type="submission" date="2015-06" db="EMBL/GenBank/DDBJ databases">
        <authorList>
            <person name="Urmite Genomes"/>
        </authorList>
    </citation>
    <scope>NUCLEOTIDE SEQUENCE [LARGE SCALE GENOMIC DNA]</scope>
    <source>
        <strain evidence="2">CSUR P1867</strain>
    </source>
</reference>
<evidence type="ECO:0000313" key="2">
    <source>
        <dbReference type="Proteomes" id="UP000183920"/>
    </source>
</evidence>
<organism evidence="1 2">
    <name type="scientific">Proteus penneri</name>
    <dbReference type="NCBI Taxonomy" id="102862"/>
    <lineage>
        <taxon>Bacteria</taxon>
        <taxon>Pseudomonadati</taxon>
        <taxon>Pseudomonadota</taxon>
        <taxon>Gammaproteobacteria</taxon>
        <taxon>Enterobacterales</taxon>
        <taxon>Morganellaceae</taxon>
        <taxon>Proteus</taxon>
    </lineage>
</organism>
<evidence type="ECO:0000313" key="1">
    <source>
        <dbReference type="EMBL" id="CRL60786.1"/>
    </source>
</evidence>
<gene>
    <name evidence="1" type="ORF">BN1804_01133</name>
</gene>
<proteinExistence type="predicted"/>
<sequence length="421" mass="47923">MENENIIRFLSSDLKRDFTSSKREPIEIDLSNDDSDDELATFFRFINKVLDTDNLVILAGSGTSLTFNSNRSSQQNQSPIAPSMWHLWDYCKRADENLFQLVLKATNYDVLQKHREANGDAKPDIELLLSLCDSSLAVGNLSNQRTNQVSKFLEQAKSIILAKTSFTESIPESDWVSHDKFMRAVGRRSAQQQRLKLFTTNYDLAFEYAASNTGFVVIDGFEFSNPSFFNPMWFKYDIVNRGQSKSSEGAYISNVVQLYKMHGSVDWRKFNGRVRKLGADSKIGEPVFIYPSSSKYQTSYDSPYLDMMTSFLEVVKQPKTAVLCLGFGFNDKHINNALTMALRTNPEFMLMVATKDPFSVTGSFNNEIRNLLMAAIDHGDGRIAIMDSTFKQFSYLLPERRSKTPEDELFEAFEKITANIK</sequence>
<dbReference type="RefSeq" id="WP_072063278.1">
    <property type="nucleotide sequence ID" value="NZ_CVRY01000002.1"/>
</dbReference>
<dbReference type="EMBL" id="CVRY01000002">
    <property type="protein sequence ID" value="CRL60786.1"/>
    <property type="molecule type" value="Genomic_DNA"/>
</dbReference>
<dbReference type="Pfam" id="PF13289">
    <property type="entry name" value="SIR2_2"/>
    <property type="match status" value="1"/>
</dbReference>
<protein>
    <submittedName>
        <fullName evidence="1">Uncharacterized protein</fullName>
    </submittedName>
</protein>
<name>A0A0G4Q572_9GAMM</name>
<dbReference type="Proteomes" id="UP000183920">
    <property type="component" value="Unassembled WGS sequence"/>
</dbReference>